<comment type="cofactor">
    <cofactor evidence="1 6">
        <name>FAD</name>
        <dbReference type="ChEBI" id="CHEBI:57692"/>
    </cofactor>
</comment>
<protein>
    <recommendedName>
        <fullName evidence="6">Glycerol-3-phosphate dehydrogenase</fullName>
        <ecNumber evidence="6">1.1.5.3</ecNumber>
    </recommendedName>
</protein>
<reference evidence="10 11" key="1">
    <citation type="submission" date="2024-10" db="EMBL/GenBank/DDBJ databases">
        <title>The Natural Products Discovery Center: Release of the First 8490 Sequenced Strains for Exploring Actinobacteria Biosynthetic Diversity.</title>
        <authorList>
            <person name="Kalkreuter E."/>
            <person name="Kautsar S.A."/>
            <person name="Yang D."/>
            <person name="Bader C.D."/>
            <person name="Teijaro C.N."/>
            <person name="Fluegel L."/>
            <person name="Davis C.M."/>
            <person name="Simpson J.R."/>
            <person name="Lauterbach L."/>
            <person name="Steele A.D."/>
            <person name="Gui C."/>
            <person name="Meng S."/>
            <person name="Li G."/>
            <person name="Viehrig K."/>
            <person name="Ye F."/>
            <person name="Su P."/>
            <person name="Kiefer A.F."/>
            <person name="Nichols A."/>
            <person name="Cepeda A.J."/>
            <person name="Yan W."/>
            <person name="Fan B."/>
            <person name="Jiang Y."/>
            <person name="Adhikari A."/>
            <person name="Zheng C.-J."/>
            <person name="Schuster L."/>
            <person name="Cowan T.M."/>
            <person name="Smanski M.J."/>
            <person name="Chevrette M.G."/>
            <person name="De Carvalho L.P.S."/>
            <person name="Shen B."/>
        </authorList>
    </citation>
    <scope>NUCLEOTIDE SEQUENCE [LARGE SCALE GENOMIC DNA]</scope>
    <source>
        <strain evidence="10 11">NPDC020327</strain>
    </source>
</reference>
<dbReference type="InterPro" id="IPR006076">
    <property type="entry name" value="FAD-dep_OxRdtase"/>
</dbReference>
<comment type="caution">
    <text evidence="10">The sequence shown here is derived from an EMBL/GenBank/DDBJ whole genome shotgun (WGS) entry which is preliminary data.</text>
</comment>
<keyword evidence="3 6" id="KW-0285">Flavoprotein</keyword>
<gene>
    <name evidence="10" type="ORF">ACH429_03165</name>
</gene>
<dbReference type="PANTHER" id="PTHR11985">
    <property type="entry name" value="GLYCEROL-3-PHOSPHATE DEHYDROGENASE"/>
    <property type="match status" value="1"/>
</dbReference>
<evidence type="ECO:0000256" key="5">
    <source>
        <dbReference type="ARBA" id="ARBA00023002"/>
    </source>
</evidence>
<evidence type="ECO:0000256" key="6">
    <source>
        <dbReference type="RuleBase" id="RU361217"/>
    </source>
</evidence>
<dbReference type="PANTHER" id="PTHR11985:SF31">
    <property type="entry name" value="GLYCEROL-3-PHOSPHATE DEHYDROGENASE 2"/>
    <property type="match status" value="1"/>
</dbReference>
<evidence type="ECO:0000256" key="1">
    <source>
        <dbReference type="ARBA" id="ARBA00001974"/>
    </source>
</evidence>
<dbReference type="PROSITE" id="PS00978">
    <property type="entry name" value="FAD_G3PDH_2"/>
    <property type="match status" value="1"/>
</dbReference>
<evidence type="ECO:0000256" key="3">
    <source>
        <dbReference type="ARBA" id="ARBA00022630"/>
    </source>
</evidence>
<accession>A0ABW7UP14</accession>
<evidence type="ECO:0000256" key="7">
    <source>
        <dbReference type="SAM" id="MobiDB-lite"/>
    </source>
</evidence>
<dbReference type="Pfam" id="PF01266">
    <property type="entry name" value="DAO"/>
    <property type="match status" value="1"/>
</dbReference>
<evidence type="ECO:0000259" key="8">
    <source>
        <dbReference type="Pfam" id="PF01266"/>
    </source>
</evidence>
<dbReference type="InterPro" id="IPR031656">
    <property type="entry name" value="DAO_C"/>
</dbReference>
<evidence type="ECO:0000313" key="10">
    <source>
        <dbReference type="EMBL" id="MFI1963132.1"/>
    </source>
</evidence>
<dbReference type="Gene3D" id="3.50.50.60">
    <property type="entry name" value="FAD/NAD(P)-binding domain"/>
    <property type="match status" value="1"/>
</dbReference>
<dbReference type="GO" id="GO:0016491">
    <property type="term" value="F:oxidoreductase activity"/>
    <property type="evidence" value="ECO:0007669"/>
    <property type="project" value="UniProtKB-KW"/>
</dbReference>
<sequence>MKSAALSREARAEALREMAGTSEDHPLDVLVIGGGVVGAGTALDAATRGLRVGVVEAGDWASGTSSRTTKLIHGGLRYLEMFDFHLVAEALRDRALLLKHLAPHLVKPMPILYPLTRRGWERPYVTAGLTLYDNMGGFRAKTRGLPHHRQLSRAKALEAFPGLNPETLTGAVQFWEGSVDDARHTMTLVRTAASHGALAANRTKAVGLLRDGERVTGATVEDLETGRQLDVRARVVINAAGVWTEEVDALAGASGVEVRASKGVHILVPREKIEGDKGLITRAGKSVLFIIPRARHWQIGTTDTDWTLDKAHPVASAADVDYLIEQVNQWVRTPISRDDIVSVYAGLRPLVAGKSADTAKLSRDHTVLHPRPGLVAVAGGKYTTYRVMAADAVDEAAKDLAAAPDHMPPAGAVPASAADRTPLTGGVPASITDRTPLAGAEGYAALLNRVPLLAVELGVDEAEVRRLLGRYGDLLPELRALIAEDPTLAEPLPGGAGHLRAEIVYAATHEGALHLDDVLTRRARISIDADDRGVEAAEPAARLVAPVLGWDEDTIRAEVDAYHARVAAELRAQEAPDDPTADRARRTATDLIPAP</sequence>
<comment type="catalytic activity">
    <reaction evidence="6">
        <text>a quinone + sn-glycerol 3-phosphate = dihydroxyacetone phosphate + a quinol</text>
        <dbReference type="Rhea" id="RHEA:18977"/>
        <dbReference type="ChEBI" id="CHEBI:24646"/>
        <dbReference type="ChEBI" id="CHEBI:57597"/>
        <dbReference type="ChEBI" id="CHEBI:57642"/>
        <dbReference type="ChEBI" id="CHEBI:132124"/>
        <dbReference type="EC" id="1.1.5.3"/>
    </reaction>
</comment>
<comment type="similarity">
    <text evidence="2 6">Belongs to the FAD-dependent glycerol-3-phosphate dehydrogenase family.</text>
</comment>
<keyword evidence="11" id="KW-1185">Reference proteome</keyword>
<dbReference type="InterPro" id="IPR038299">
    <property type="entry name" value="DAO_C_sf"/>
</dbReference>
<organism evidence="10 11">
    <name type="scientific">Streptomyces pathocidini</name>
    <dbReference type="NCBI Taxonomy" id="1650571"/>
    <lineage>
        <taxon>Bacteria</taxon>
        <taxon>Bacillati</taxon>
        <taxon>Actinomycetota</taxon>
        <taxon>Actinomycetes</taxon>
        <taxon>Kitasatosporales</taxon>
        <taxon>Streptomycetaceae</taxon>
        <taxon>Streptomyces</taxon>
    </lineage>
</organism>
<keyword evidence="4" id="KW-0274">FAD</keyword>
<feature type="domain" description="Alpha-glycerophosphate oxidase C-terminal" evidence="9">
    <location>
        <begin position="430"/>
        <end position="554"/>
    </location>
</feature>
<dbReference type="Pfam" id="PF16901">
    <property type="entry name" value="DAO_C"/>
    <property type="match status" value="1"/>
</dbReference>
<dbReference type="InterPro" id="IPR000447">
    <property type="entry name" value="G3P_DH_FAD-dep"/>
</dbReference>
<feature type="region of interest" description="Disordered" evidence="7">
    <location>
        <begin position="571"/>
        <end position="595"/>
    </location>
</feature>
<dbReference type="EC" id="1.1.5.3" evidence="6"/>
<keyword evidence="5 6" id="KW-0560">Oxidoreductase</keyword>
<feature type="domain" description="FAD dependent oxidoreductase" evidence="8">
    <location>
        <begin position="28"/>
        <end position="385"/>
    </location>
</feature>
<dbReference type="EMBL" id="JBIRWE010000001">
    <property type="protein sequence ID" value="MFI1963132.1"/>
    <property type="molecule type" value="Genomic_DNA"/>
</dbReference>
<dbReference type="Proteomes" id="UP001611548">
    <property type="component" value="Unassembled WGS sequence"/>
</dbReference>
<dbReference type="RefSeq" id="WP_055471655.1">
    <property type="nucleotide sequence ID" value="NZ_JBIRWE010000001.1"/>
</dbReference>
<evidence type="ECO:0000256" key="2">
    <source>
        <dbReference type="ARBA" id="ARBA00007330"/>
    </source>
</evidence>
<evidence type="ECO:0000313" key="11">
    <source>
        <dbReference type="Proteomes" id="UP001611548"/>
    </source>
</evidence>
<name>A0ABW7UP14_9ACTN</name>
<dbReference type="InterPro" id="IPR036188">
    <property type="entry name" value="FAD/NAD-bd_sf"/>
</dbReference>
<evidence type="ECO:0000256" key="4">
    <source>
        <dbReference type="ARBA" id="ARBA00022827"/>
    </source>
</evidence>
<dbReference type="SUPFAM" id="SSF51905">
    <property type="entry name" value="FAD/NAD(P)-binding domain"/>
    <property type="match status" value="1"/>
</dbReference>
<evidence type="ECO:0000259" key="9">
    <source>
        <dbReference type="Pfam" id="PF16901"/>
    </source>
</evidence>
<dbReference type="PRINTS" id="PR01001">
    <property type="entry name" value="FADG3PDH"/>
</dbReference>
<dbReference type="PROSITE" id="PS00977">
    <property type="entry name" value="FAD_G3PDH_1"/>
    <property type="match status" value="1"/>
</dbReference>
<proteinExistence type="inferred from homology"/>
<feature type="compositionally biased region" description="Basic and acidic residues" evidence="7">
    <location>
        <begin position="571"/>
        <end position="588"/>
    </location>
</feature>
<dbReference type="Gene3D" id="1.10.8.870">
    <property type="entry name" value="Alpha-glycerophosphate oxidase, cap domain"/>
    <property type="match status" value="1"/>
</dbReference>
<dbReference type="Gene3D" id="3.30.9.10">
    <property type="entry name" value="D-Amino Acid Oxidase, subunit A, domain 2"/>
    <property type="match status" value="1"/>
</dbReference>